<dbReference type="PANTHER" id="PTHR11537">
    <property type="entry name" value="VOLTAGE-GATED POTASSIUM CHANNEL"/>
    <property type="match status" value="1"/>
</dbReference>
<evidence type="ECO:0000256" key="8">
    <source>
        <dbReference type="ARBA" id="ARBA00022989"/>
    </source>
</evidence>
<dbReference type="InterPro" id="IPR028325">
    <property type="entry name" value="VG_K_chnl"/>
</dbReference>
<feature type="transmembrane region" description="Helical" evidence="12">
    <location>
        <begin position="205"/>
        <end position="230"/>
    </location>
</feature>
<dbReference type="PATRIC" id="fig|1618023.3.peg.294"/>
<dbReference type="RefSeq" id="WP_045055727.1">
    <property type="nucleotide sequence ID" value="NZ_CAWMDP010000005.1"/>
</dbReference>
<evidence type="ECO:0000256" key="2">
    <source>
        <dbReference type="ARBA" id="ARBA00022448"/>
    </source>
</evidence>
<dbReference type="InterPro" id="IPR027359">
    <property type="entry name" value="Volt_channel_dom_sf"/>
</dbReference>
<protein>
    <submittedName>
        <fullName evidence="14">Potassium channel protein</fullName>
    </submittedName>
</protein>
<evidence type="ECO:0000256" key="1">
    <source>
        <dbReference type="ARBA" id="ARBA00004141"/>
    </source>
</evidence>
<reference evidence="14 15" key="1">
    <citation type="submission" date="2015-02" db="EMBL/GenBank/DDBJ databases">
        <title>Draft genome of a novel marine cyanobacterium (Chroococcales) isolated from South Atlantic Ocean.</title>
        <authorList>
            <person name="Rigonato J."/>
            <person name="Alvarenga D.O."/>
            <person name="Branco L.H."/>
            <person name="Varani A.M."/>
            <person name="Brandini F.P."/>
            <person name="Fiore M.F."/>
        </authorList>
    </citation>
    <scope>NUCLEOTIDE SEQUENCE [LARGE SCALE GENOMIC DNA]</scope>
    <source>
        <strain evidence="14 15">CENA595</strain>
    </source>
</reference>
<evidence type="ECO:0000256" key="9">
    <source>
        <dbReference type="ARBA" id="ARBA00023065"/>
    </source>
</evidence>
<keyword evidence="4 12" id="KW-0812">Transmembrane</keyword>
<gene>
    <name evidence="14" type="ORF">UH38_16270</name>
</gene>
<dbReference type="Pfam" id="PF00520">
    <property type="entry name" value="Ion_trans"/>
    <property type="match status" value="1"/>
</dbReference>
<evidence type="ECO:0000256" key="3">
    <source>
        <dbReference type="ARBA" id="ARBA00022538"/>
    </source>
</evidence>
<dbReference type="GO" id="GO:0001508">
    <property type="term" value="P:action potential"/>
    <property type="evidence" value="ECO:0007669"/>
    <property type="project" value="TreeGrafter"/>
</dbReference>
<keyword evidence="7" id="KW-0630">Potassium</keyword>
<evidence type="ECO:0000256" key="4">
    <source>
        <dbReference type="ARBA" id="ARBA00022692"/>
    </source>
</evidence>
<comment type="caution">
    <text evidence="14">The sequence shown here is derived from an EMBL/GenBank/DDBJ whole genome shotgun (WGS) entry which is preliminary data.</text>
</comment>
<dbReference type="Gene3D" id="1.20.120.350">
    <property type="entry name" value="Voltage-gated potassium channels. Chain C"/>
    <property type="match status" value="1"/>
</dbReference>
<keyword evidence="3" id="KW-0633">Potassium transport</keyword>
<dbReference type="Gene3D" id="1.20.5.110">
    <property type="match status" value="1"/>
</dbReference>
<keyword evidence="9" id="KW-0406">Ion transport</keyword>
<feature type="transmembrane region" description="Helical" evidence="12">
    <location>
        <begin position="56"/>
        <end position="75"/>
    </location>
</feature>
<dbReference type="OrthoDB" id="9799090at2"/>
<evidence type="ECO:0000313" key="15">
    <source>
        <dbReference type="Proteomes" id="UP000032452"/>
    </source>
</evidence>
<dbReference type="InterPro" id="IPR005821">
    <property type="entry name" value="Ion_trans_dom"/>
</dbReference>
<organism evidence="14 15">
    <name type="scientific">Aliterella atlantica CENA595</name>
    <dbReference type="NCBI Taxonomy" id="1618023"/>
    <lineage>
        <taxon>Bacteria</taxon>
        <taxon>Bacillati</taxon>
        <taxon>Cyanobacteriota</taxon>
        <taxon>Cyanophyceae</taxon>
        <taxon>Chroococcidiopsidales</taxon>
        <taxon>Aliterellaceae</taxon>
        <taxon>Aliterella</taxon>
    </lineage>
</organism>
<evidence type="ECO:0000256" key="10">
    <source>
        <dbReference type="ARBA" id="ARBA00023136"/>
    </source>
</evidence>
<name>A0A0D8ZR14_9CYAN</name>
<dbReference type="STRING" id="1618023.UH38_16270"/>
<keyword evidence="15" id="KW-1185">Reference proteome</keyword>
<keyword evidence="8 12" id="KW-1133">Transmembrane helix</keyword>
<comment type="subcellular location">
    <subcellularLocation>
        <location evidence="1">Membrane</location>
        <topology evidence="1">Multi-pass membrane protein</topology>
    </subcellularLocation>
</comment>
<dbReference type="EMBL" id="JYON01000018">
    <property type="protein sequence ID" value="KJH70782.1"/>
    <property type="molecule type" value="Genomic_DNA"/>
</dbReference>
<dbReference type="GO" id="GO:0005249">
    <property type="term" value="F:voltage-gated potassium channel activity"/>
    <property type="evidence" value="ECO:0007669"/>
    <property type="project" value="InterPro"/>
</dbReference>
<dbReference type="GO" id="GO:0008076">
    <property type="term" value="C:voltage-gated potassium channel complex"/>
    <property type="evidence" value="ECO:0007669"/>
    <property type="project" value="InterPro"/>
</dbReference>
<evidence type="ECO:0000256" key="11">
    <source>
        <dbReference type="ARBA" id="ARBA00023303"/>
    </source>
</evidence>
<keyword evidence="5" id="KW-0631">Potassium channel</keyword>
<evidence type="ECO:0000259" key="13">
    <source>
        <dbReference type="Pfam" id="PF00520"/>
    </source>
</evidence>
<evidence type="ECO:0000313" key="14">
    <source>
        <dbReference type="EMBL" id="KJH70782.1"/>
    </source>
</evidence>
<keyword evidence="11 14" id="KW-0407">Ion channel</keyword>
<evidence type="ECO:0000256" key="12">
    <source>
        <dbReference type="SAM" id="Phobius"/>
    </source>
</evidence>
<dbReference type="Proteomes" id="UP000032452">
    <property type="component" value="Unassembled WGS sequence"/>
</dbReference>
<keyword evidence="10 12" id="KW-0472">Membrane</keyword>
<evidence type="ECO:0000256" key="7">
    <source>
        <dbReference type="ARBA" id="ARBA00022958"/>
    </source>
</evidence>
<evidence type="ECO:0000256" key="5">
    <source>
        <dbReference type="ARBA" id="ARBA00022826"/>
    </source>
</evidence>
<sequence>MNNPQTPEKQILDRERREILQQLEDWLDMPMLVLGFIWLVLFLIELIWGLNPFLEVVGIVIWILFILDFALEFTLAPRKITYLKTNWLTVISLILPALRVFRIARVLRVLRTARATRGLRLVGVITRTNRGMRSLAASLTRRGFGYVVALTLVITLVGAAGMYAFESNIDNGRGLNDYGTALWWTAMLMTTLGSDYSPQTAEGRVLCFILALYAFAVFGYLTGAIATFFIGTDAENDNAEIAGAKSIQALHDEIAALRADIQNLSRQSDR</sequence>
<dbReference type="Gene3D" id="1.10.287.70">
    <property type="match status" value="1"/>
</dbReference>
<keyword evidence="2" id="KW-0813">Transport</keyword>
<feature type="transmembrane region" description="Helical" evidence="12">
    <location>
        <begin position="143"/>
        <end position="165"/>
    </location>
</feature>
<keyword evidence="6" id="KW-0851">Voltage-gated channel</keyword>
<accession>A0A0D8ZR14</accession>
<evidence type="ECO:0000256" key="6">
    <source>
        <dbReference type="ARBA" id="ARBA00022882"/>
    </source>
</evidence>
<dbReference type="AlphaFoldDB" id="A0A0D8ZR14"/>
<feature type="domain" description="Ion transport" evidence="13">
    <location>
        <begin position="50"/>
        <end position="221"/>
    </location>
</feature>
<proteinExistence type="predicted"/>
<dbReference type="SUPFAM" id="SSF81324">
    <property type="entry name" value="Voltage-gated potassium channels"/>
    <property type="match status" value="1"/>
</dbReference>
<feature type="transmembrane region" description="Helical" evidence="12">
    <location>
        <begin position="177"/>
        <end position="193"/>
    </location>
</feature>
<feature type="transmembrane region" description="Helical" evidence="12">
    <location>
        <begin position="29"/>
        <end position="49"/>
    </location>
</feature>
<dbReference type="PANTHER" id="PTHR11537:SF254">
    <property type="entry name" value="POTASSIUM VOLTAGE-GATED CHANNEL PROTEIN SHAB"/>
    <property type="match status" value="1"/>
</dbReference>